<evidence type="ECO:0000256" key="1">
    <source>
        <dbReference type="SAM" id="SignalP"/>
    </source>
</evidence>
<dbReference type="Pfam" id="PF12893">
    <property type="entry name" value="Lumazine_bd_2"/>
    <property type="match status" value="1"/>
</dbReference>
<sequence>MKSLLVFIGIWIFSFGVQAQNLSEEKAVRQAIRNYVDSFYNADTAKVYASVHPELAKRGYYKREGQYQETKMTFRQMVKLSARWNKTVKLAPDAPQEITIFEIKDKIAVAKVKAHWGTDYFHLAKDNGTWKIYNVIWQD</sequence>
<protein>
    <submittedName>
        <fullName evidence="2">Nuclear transport factor 2 family protein</fullName>
    </submittedName>
</protein>
<evidence type="ECO:0000313" key="2">
    <source>
        <dbReference type="EMBL" id="QNF32631.1"/>
    </source>
</evidence>
<dbReference type="EMBL" id="CP055156">
    <property type="protein sequence ID" value="QNF32631.1"/>
    <property type="molecule type" value="Genomic_DNA"/>
</dbReference>
<organism evidence="2 3">
    <name type="scientific">Adhaeribacter swui</name>
    <dbReference type="NCBI Taxonomy" id="2086471"/>
    <lineage>
        <taxon>Bacteria</taxon>
        <taxon>Pseudomonadati</taxon>
        <taxon>Bacteroidota</taxon>
        <taxon>Cytophagia</taxon>
        <taxon>Cytophagales</taxon>
        <taxon>Hymenobacteraceae</taxon>
        <taxon>Adhaeribacter</taxon>
    </lineage>
</organism>
<dbReference type="AlphaFoldDB" id="A0A7G7G647"/>
<proteinExistence type="predicted"/>
<dbReference type="KEGG" id="aswu:HUW51_07775"/>
<dbReference type="Proteomes" id="UP000515237">
    <property type="component" value="Chromosome"/>
</dbReference>
<feature type="signal peptide" evidence="1">
    <location>
        <begin position="1"/>
        <end position="19"/>
    </location>
</feature>
<gene>
    <name evidence="2" type="ORF">HUW51_07775</name>
</gene>
<name>A0A7G7G647_9BACT</name>
<dbReference type="InterPro" id="IPR032710">
    <property type="entry name" value="NTF2-like_dom_sf"/>
</dbReference>
<keyword evidence="3" id="KW-1185">Reference proteome</keyword>
<dbReference type="Gene3D" id="3.10.450.50">
    <property type="match status" value="1"/>
</dbReference>
<dbReference type="RefSeq" id="WP_185273409.1">
    <property type="nucleotide sequence ID" value="NZ_CP055156.1"/>
</dbReference>
<keyword evidence="1" id="KW-0732">Signal</keyword>
<feature type="chain" id="PRO_5028914570" evidence="1">
    <location>
        <begin position="20"/>
        <end position="139"/>
    </location>
</feature>
<accession>A0A7G7G647</accession>
<evidence type="ECO:0000313" key="3">
    <source>
        <dbReference type="Proteomes" id="UP000515237"/>
    </source>
</evidence>
<reference evidence="2 3" key="1">
    <citation type="journal article" date="2018" name="Int. J. Syst. Evol. Microbiol.">
        <title>Adhaeribacter swui sp. nov., isolated from wet mud.</title>
        <authorList>
            <person name="Kim D.U."/>
            <person name="Kim K.W."/>
            <person name="Kang M.S."/>
            <person name="Kim J.Y."/>
            <person name="Jang J.H."/>
            <person name="Kim M.K."/>
        </authorList>
    </citation>
    <scope>NUCLEOTIDE SEQUENCE [LARGE SCALE GENOMIC DNA]</scope>
    <source>
        <strain evidence="2 3">KCTC 52873</strain>
    </source>
</reference>
<dbReference type="InterPro" id="IPR039437">
    <property type="entry name" value="FrzH/put_lumazine-bd"/>
</dbReference>
<dbReference type="SUPFAM" id="SSF54427">
    <property type="entry name" value="NTF2-like"/>
    <property type="match status" value="1"/>
</dbReference>